<name>A0ABR2EUK3_9ROSI</name>
<evidence type="ECO:0000256" key="5">
    <source>
        <dbReference type="ARBA" id="ARBA00023242"/>
    </source>
</evidence>
<protein>
    <recommendedName>
        <fullName evidence="6">WRKY domain-containing protein</fullName>
    </recommendedName>
</protein>
<proteinExistence type="predicted"/>
<evidence type="ECO:0000313" key="8">
    <source>
        <dbReference type="Proteomes" id="UP001472677"/>
    </source>
</evidence>
<dbReference type="Pfam" id="PF03106">
    <property type="entry name" value="WRKY"/>
    <property type="match status" value="1"/>
</dbReference>
<dbReference type="SUPFAM" id="SSF56219">
    <property type="entry name" value="DNase I-like"/>
    <property type="match status" value="1"/>
</dbReference>
<dbReference type="Pfam" id="PF13966">
    <property type="entry name" value="zf-RVT"/>
    <property type="match status" value="1"/>
</dbReference>
<dbReference type="PANTHER" id="PTHR32096">
    <property type="entry name" value="WRKY TRANSCRIPTION FACTOR 30-RELATED-RELATED"/>
    <property type="match status" value="1"/>
</dbReference>
<accession>A0ABR2EUK3</accession>
<reference evidence="7 8" key="1">
    <citation type="journal article" date="2024" name="G3 (Bethesda)">
        <title>Genome assembly of Hibiscus sabdariffa L. provides insights into metabolisms of medicinal natural products.</title>
        <authorList>
            <person name="Kim T."/>
        </authorList>
    </citation>
    <scope>NUCLEOTIDE SEQUENCE [LARGE SCALE GENOMIC DNA]</scope>
    <source>
        <strain evidence="7">TK-2024</strain>
        <tissue evidence="7">Old leaves</tissue>
    </source>
</reference>
<evidence type="ECO:0000256" key="2">
    <source>
        <dbReference type="ARBA" id="ARBA00023015"/>
    </source>
</evidence>
<keyword evidence="2" id="KW-0805">Transcription regulation</keyword>
<evidence type="ECO:0000256" key="1">
    <source>
        <dbReference type="ARBA" id="ARBA00004123"/>
    </source>
</evidence>
<dbReference type="PROSITE" id="PS50811">
    <property type="entry name" value="WRKY"/>
    <property type="match status" value="1"/>
</dbReference>
<organism evidence="7 8">
    <name type="scientific">Hibiscus sabdariffa</name>
    <name type="common">roselle</name>
    <dbReference type="NCBI Taxonomy" id="183260"/>
    <lineage>
        <taxon>Eukaryota</taxon>
        <taxon>Viridiplantae</taxon>
        <taxon>Streptophyta</taxon>
        <taxon>Embryophyta</taxon>
        <taxon>Tracheophyta</taxon>
        <taxon>Spermatophyta</taxon>
        <taxon>Magnoliopsida</taxon>
        <taxon>eudicotyledons</taxon>
        <taxon>Gunneridae</taxon>
        <taxon>Pentapetalae</taxon>
        <taxon>rosids</taxon>
        <taxon>malvids</taxon>
        <taxon>Malvales</taxon>
        <taxon>Malvaceae</taxon>
        <taxon>Malvoideae</taxon>
        <taxon>Hibiscus</taxon>
    </lineage>
</organism>
<dbReference type="InterPro" id="IPR036576">
    <property type="entry name" value="WRKY_dom_sf"/>
</dbReference>
<gene>
    <name evidence="7" type="ORF">V6N12_059275</name>
</gene>
<dbReference type="InterPro" id="IPR036691">
    <property type="entry name" value="Endo/exonu/phosph_ase_sf"/>
</dbReference>
<dbReference type="SMART" id="SM00774">
    <property type="entry name" value="WRKY"/>
    <property type="match status" value="1"/>
</dbReference>
<dbReference type="Gene3D" id="3.60.10.10">
    <property type="entry name" value="Endonuclease/exonuclease/phosphatase"/>
    <property type="match status" value="1"/>
</dbReference>
<dbReference type="InterPro" id="IPR044810">
    <property type="entry name" value="WRKY_plant"/>
</dbReference>
<dbReference type="Gene3D" id="2.20.25.80">
    <property type="entry name" value="WRKY domain"/>
    <property type="match status" value="1"/>
</dbReference>
<dbReference type="InterPro" id="IPR026960">
    <property type="entry name" value="RVT-Znf"/>
</dbReference>
<dbReference type="InterPro" id="IPR003657">
    <property type="entry name" value="WRKY_dom"/>
</dbReference>
<feature type="domain" description="WRKY" evidence="6">
    <location>
        <begin position="493"/>
        <end position="561"/>
    </location>
</feature>
<sequence length="721" mass="81356">MDLAIVSWNVRGLGRREKYRAVRGVIQKVYPKLVFIQETKLETINDSGVSKIWNCKDIEFAFSLAVGSDGGLLCVWNSDFFQVSDKVIFPRFIALIGTVKSTKLRDPPTFVRLDRFFISADFRLAFPSLSQKALDKSISDHNVVVLSVEKVNCGPKPFRFFNYWFDEEGFEDSVLQVISGAKSENSQLRIGGILKGAKAVVKAWSGSSVKNLKHHIASLEKEISVGWRGSSDGVYNVKSMRFLVENYAPSNPSWEKVVWLGLAPPKVEIFMWRVVWGRVSVKVELLKRGVSIIENSLCPLFRSEVVFNKKGIDWLHLDFLHLSPSDSHYYYRDTRISGFPTQVPTSFHLISFQYPPPFLAFFLSYKTILCMHTFTIFTSSSAMDWELNTVLNELTEGREVTNQLMNHLHPCSSHQTRQLLLDKILRSYDKALSILNWNGSVVETKPVVTALESSPCVDHSGTVSEVSDKKDVFKKRKTSSGWTEQVRVCSGASLDNPFNDGYCWRKYGQKAILGSNFPRGYYRCTHRLSQGCLAIKQVQRSDNDPTIFEVKYRGRHTCNQASHFAATFIPVSAESKEKGNHSRKRQHLLEEKEDQGQHVFSSFESGHKVKTEGLGNSENIFPSFSFPVGSEQVQNGSFVEAIMENNIMGNLSPAFMSPETSGSNYFSVSPCHMGSFESDLTDIISGPTSVTNSPIRDLDISSLDKLEFDPSFPFDNPEFFS</sequence>
<evidence type="ECO:0000259" key="6">
    <source>
        <dbReference type="PROSITE" id="PS50811"/>
    </source>
</evidence>
<evidence type="ECO:0000256" key="4">
    <source>
        <dbReference type="ARBA" id="ARBA00023163"/>
    </source>
</evidence>
<keyword evidence="8" id="KW-1185">Reference proteome</keyword>
<keyword evidence="5" id="KW-0539">Nucleus</keyword>
<keyword evidence="3" id="KW-0238">DNA-binding</keyword>
<evidence type="ECO:0000313" key="7">
    <source>
        <dbReference type="EMBL" id="KAK8565721.1"/>
    </source>
</evidence>
<dbReference type="PANTHER" id="PTHR32096:SF133">
    <property type="entry name" value="WRKY TRANSCRIPTION FACTOR 41-RELATED"/>
    <property type="match status" value="1"/>
</dbReference>
<comment type="subcellular location">
    <subcellularLocation>
        <location evidence="1">Nucleus</location>
    </subcellularLocation>
</comment>
<dbReference type="Proteomes" id="UP001472677">
    <property type="component" value="Unassembled WGS sequence"/>
</dbReference>
<evidence type="ECO:0000256" key="3">
    <source>
        <dbReference type="ARBA" id="ARBA00023125"/>
    </source>
</evidence>
<dbReference type="SUPFAM" id="SSF118290">
    <property type="entry name" value="WRKY DNA-binding domain"/>
    <property type="match status" value="1"/>
</dbReference>
<comment type="caution">
    <text evidence="7">The sequence shown here is derived from an EMBL/GenBank/DDBJ whole genome shotgun (WGS) entry which is preliminary data.</text>
</comment>
<keyword evidence="4" id="KW-0804">Transcription</keyword>
<dbReference type="EMBL" id="JBBPBM010000010">
    <property type="protein sequence ID" value="KAK8565721.1"/>
    <property type="molecule type" value="Genomic_DNA"/>
</dbReference>